<proteinExistence type="predicted"/>
<dbReference type="Proteomes" id="UP000264492">
    <property type="component" value="Unassembled WGS sequence"/>
</dbReference>
<name>A0A371JY57_9GAMM</name>
<evidence type="ECO:0000313" key="1">
    <source>
        <dbReference type="EMBL" id="RDZ26596.1"/>
    </source>
</evidence>
<protein>
    <submittedName>
        <fullName evidence="1">Uncharacterized protein</fullName>
    </submittedName>
</protein>
<organism evidence="1 2">
    <name type="scientific">Lysobacter silvisoli</name>
    <dbReference type="NCBI Taxonomy" id="2293254"/>
    <lineage>
        <taxon>Bacteria</taxon>
        <taxon>Pseudomonadati</taxon>
        <taxon>Pseudomonadota</taxon>
        <taxon>Gammaproteobacteria</taxon>
        <taxon>Lysobacterales</taxon>
        <taxon>Lysobacteraceae</taxon>
        <taxon>Lysobacter</taxon>
    </lineage>
</organism>
<reference evidence="1 2" key="1">
    <citation type="submission" date="2018-08" db="EMBL/GenBank/DDBJ databases">
        <title>Lysobacter sp. zong2l5, whole genome shotgun sequence.</title>
        <authorList>
            <person name="Zhang X."/>
            <person name="Feng G."/>
            <person name="Zhu H."/>
        </authorList>
    </citation>
    <scope>NUCLEOTIDE SEQUENCE [LARGE SCALE GENOMIC DNA]</scope>
    <source>
        <strain evidence="2">zong2l5</strain>
    </source>
</reference>
<sequence length="108" mass="11485">MVLILTPSLLAGCASIPRSQTPIAVLAELDCERLAQEQVLNERSRDAARNARKSAWKAVLPMAMGVRYAAAGSALNEAERRLQLVRERRSALGCAPSDAGAVDLGAEV</sequence>
<evidence type="ECO:0000313" key="2">
    <source>
        <dbReference type="Proteomes" id="UP000264492"/>
    </source>
</evidence>
<comment type="caution">
    <text evidence="1">The sequence shown here is derived from an EMBL/GenBank/DDBJ whole genome shotgun (WGS) entry which is preliminary data.</text>
</comment>
<keyword evidence="2" id="KW-1185">Reference proteome</keyword>
<dbReference type="EMBL" id="QTSU01000003">
    <property type="protein sequence ID" value="RDZ26596.1"/>
    <property type="molecule type" value="Genomic_DNA"/>
</dbReference>
<accession>A0A371JY57</accession>
<dbReference type="AlphaFoldDB" id="A0A371JY57"/>
<gene>
    <name evidence="1" type="ORF">DX914_16565</name>
</gene>